<evidence type="ECO:0000313" key="3">
    <source>
        <dbReference type="Proteomes" id="UP000238479"/>
    </source>
</evidence>
<keyword evidence="1" id="KW-1133">Transmembrane helix</keyword>
<evidence type="ECO:0000313" key="2">
    <source>
        <dbReference type="EMBL" id="PRQ40997.1"/>
    </source>
</evidence>
<reference evidence="2 3" key="1">
    <citation type="journal article" date="2018" name="Nat. Genet.">
        <title>The Rosa genome provides new insights in the design of modern roses.</title>
        <authorList>
            <person name="Bendahmane M."/>
        </authorList>
    </citation>
    <scope>NUCLEOTIDE SEQUENCE [LARGE SCALE GENOMIC DNA]</scope>
    <source>
        <strain evidence="3">cv. Old Blush</strain>
    </source>
</reference>
<gene>
    <name evidence="2" type="ORF">RchiOBHm_Chr4g0442201</name>
</gene>
<feature type="transmembrane region" description="Helical" evidence="1">
    <location>
        <begin position="234"/>
        <end position="254"/>
    </location>
</feature>
<protein>
    <submittedName>
        <fullName evidence="2">Uncharacterized protein</fullName>
    </submittedName>
</protein>
<feature type="transmembrane region" description="Helical" evidence="1">
    <location>
        <begin position="197"/>
        <end position="222"/>
    </location>
</feature>
<keyword evidence="3" id="KW-1185">Reference proteome</keyword>
<keyword evidence="1" id="KW-0812">Transmembrane</keyword>
<dbReference type="Proteomes" id="UP000238479">
    <property type="component" value="Chromosome 4"/>
</dbReference>
<proteinExistence type="predicted"/>
<dbReference type="AlphaFoldDB" id="A0A2P6R3H7"/>
<evidence type="ECO:0000256" key="1">
    <source>
        <dbReference type="SAM" id="Phobius"/>
    </source>
</evidence>
<organism evidence="2 3">
    <name type="scientific">Rosa chinensis</name>
    <name type="common">China rose</name>
    <dbReference type="NCBI Taxonomy" id="74649"/>
    <lineage>
        <taxon>Eukaryota</taxon>
        <taxon>Viridiplantae</taxon>
        <taxon>Streptophyta</taxon>
        <taxon>Embryophyta</taxon>
        <taxon>Tracheophyta</taxon>
        <taxon>Spermatophyta</taxon>
        <taxon>Magnoliopsida</taxon>
        <taxon>eudicotyledons</taxon>
        <taxon>Gunneridae</taxon>
        <taxon>Pentapetalae</taxon>
        <taxon>rosids</taxon>
        <taxon>fabids</taxon>
        <taxon>Rosales</taxon>
        <taxon>Rosaceae</taxon>
        <taxon>Rosoideae</taxon>
        <taxon>Rosoideae incertae sedis</taxon>
        <taxon>Rosa</taxon>
    </lineage>
</organism>
<accession>A0A2P6R3H7</accession>
<name>A0A2P6R3H7_ROSCH</name>
<keyword evidence="1" id="KW-0472">Membrane</keyword>
<sequence length="370" mass="41349">MEASGEALWRGSGSGMEVGSFYWDRGGASSLRRSGVGAGTDFRRRVICRRGLICQMLQVSGPRMVSWRWLGLGVRSRSWVWGWRGICRCVSVLFLEQLEWLWDTDGRRRTVEALRQLGAGGRSLRSRSSRFWIGFRAPIGLKKGLHSVVVMRRCRVAARQRRATWGRSGAGAGRSMLAWWASALGLWERWWMGRASAVWFCCCFLFHAYLFVLLSVVALSVITSNRVPVGGSGLSASGLCASLCTLCAFSALGWRRVPCTCKWSLPLSNRGNLSVTGCNVRWHHNGKAVHMVVMLCCSRAADQVIFPLCHRCVTAVKANRVASCALFASWCFVEYKHLVENQDSISGGSTYYNQGFRLYVPPLVFDSFFN</sequence>
<comment type="caution">
    <text evidence="2">The sequence shown here is derived from an EMBL/GenBank/DDBJ whole genome shotgun (WGS) entry which is preliminary data.</text>
</comment>
<dbReference type="Gramene" id="PRQ40997">
    <property type="protein sequence ID" value="PRQ40997"/>
    <property type="gene ID" value="RchiOBHm_Chr4g0442201"/>
</dbReference>
<dbReference type="EMBL" id="PDCK01000042">
    <property type="protein sequence ID" value="PRQ40997.1"/>
    <property type="molecule type" value="Genomic_DNA"/>
</dbReference>